<keyword evidence="1" id="KW-1133">Transmembrane helix</keyword>
<proteinExistence type="predicted"/>
<accession>A0A6N7IS40</accession>
<comment type="caution">
    <text evidence="3">The sequence shown here is derived from an EMBL/GenBank/DDBJ whole genome shotgun (WGS) entry which is preliminary data.</text>
</comment>
<feature type="transmembrane region" description="Helical" evidence="1">
    <location>
        <begin position="50"/>
        <end position="71"/>
    </location>
</feature>
<organism evidence="3 4">
    <name type="scientific">Desulfofundulus thermobenzoicus</name>
    <dbReference type="NCBI Taxonomy" id="29376"/>
    <lineage>
        <taxon>Bacteria</taxon>
        <taxon>Bacillati</taxon>
        <taxon>Bacillota</taxon>
        <taxon>Clostridia</taxon>
        <taxon>Eubacteriales</taxon>
        <taxon>Peptococcaceae</taxon>
        <taxon>Desulfofundulus</taxon>
    </lineage>
</organism>
<feature type="transmembrane region" description="Helical" evidence="1">
    <location>
        <begin position="27"/>
        <end position="43"/>
    </location>
</feature>
<evidence type="ECO:0000259" key="2">
    <source>
        <dbReference type="Pfam" id="PF01478"/>
    </source>
</evidence>
<gene>
    <name evidence="3" type="ORF">GFC01_10795</name>
</gene>
<dbReference type="InterPro" id="IPR000045">
    <property type="entry name" value="Prepilin_IV_endopep_pep"/>
</dbReference>
<dbReference type="EMBL" id="WHYR01000028">
    <property type="protein sequence ID" value="MQL52741.1"/>
    <property type="molecule type" value="Genomic_DNA"/>
</dbReference>
<sequence length="159" mass="17175">MIAVKLIILLRLLVVVSYVDWRDKKIPNGMTLPAIVAGILLAGPDWRSAALDAAAGFLLFFPIALLGLGGMGDAKLSAAVSSLIGFHDAGLAAWLGTVLCAVMVAAREFRRGRLKNWVRGHFAALAQIRAGIVPEGEKHCFAPYYAACVLAVLFWRWFP</sequence>
<feature type="transmembrane region" description="Helical" evidence="1">
    <location>
        <begin position="141"/>
        <end position="158"/>
    </location>
</feature>
<protein>
    <recommendedName>
        <fullName evidence="2">Prepilin type IV endopeptidase peptidase domain-containing protein</fullName>
    </recommendedName>
</protein>
<evidence type="ECO:0000313" key="4">
    <source>
        <dbReference type="Proteomes" id="UP000441717"/>
    </source>
</evidence>
<dbReference type="Gene3D" id="1.20.120.1220">
    <property type="match status" value="1"/>
</dbReference>
<keyword evidence="4" id="KW-1185">Reference proteome</keyword>
<evidence type="ECO:0000313" key="3">
    <source>
        <dbReference type="EMBL" id="MQL52741.1"/>
    </source>
</evidence>
<dbReference type="Pfam" id="PF01478">
    <property type="entry name" value="Peptidase_A24"/>
    <property type="match status" value="1"/>
</dbReference>
<evidence type="ECO:0000256" key="1">
    <source>
        <dbReference type="SAM" id="Phobius"/>
    </source>
</evidence>
<dbReference type="GO" id="GO:0016020">
    <property type="term" value="C:membrane"/>
    <property type="evidence" value="ECO:0007669"/>
    <property type="project" value="InterPro"/>
</dbReference>
<dbReference type="AlphaFoldDB" id="A0A6N7IS40"/>
<keyword evidence="1" id="KW-0472">Membrane</keyword>
<dbReference type="Proteomes" id="UP000441717">
    <property type="component" value="Unassembled WGS sequence"/>
</dbReference>
<keyword evidence="1" id="KW-0812">Transmembrane</keyword>
<feature type="domain" description="Prepilin type IV endopeptidase peptidase" evidence="2">
    <location>
        <begin position="7"/>
        <end position="103"/>
    </location>
</feature>
<reference evidence="3 4" key="1">
    <citation type="submission" date="2019-10" db="EMBL/GenBank/DDBJ databases">
        <title>Comparative genomics of sulfur disproportionating microorganisms.</title>
        <authorList>
            <person name="Ward L.M."/>
            <person name="Bertran E."/>
            <person name="Johnston D."/>
        </authorList>
    </citation>
    <scope>NUCLEOTIDE SEQUENCE [LARGE SCALE GENOMIC DNA]</scope>
    <source>
        <strain evidence="3 4">DSM 14055</strain>
    </source>
</reference>
<feature type="transmembrane region" description="Helical" evidence="1">
    <location>
        <begin position="91"/>
        <end position="109"/>
    </location>
</feature>
<dbReference type="GO" id="GO:0004190">
    <property type="term" value="F:aspartic-type endopeptidase activity"/>
    <property type="evidence" value="ECO:0007669"/>
    <property type="project" value="InterPro"/>
</dbReference>
<name>A0A6N7IS40_9FIRM</name>